<sequence length="83" mass="9028">MVVLVLAPFVRDDWIEVQHYPDTDSDAFTVIPIGSLCSALAGPSVRYEGDDWGVGVGCTFTFAGLTIRRGGWSHAWGSRLNVD</sequence>
<proteinExistence type="predicted"/>
<protein>
    <submittedName>
        <fullName evidence="1">Uncharacterized protein</fullName>
    </submittedName>
</protein>
<evidence type="ECO:0000313" key="1">
    <source>
        <dbReference type="EMBL" id="BDM70188.1"/>
    </source>
</evidence>
<organism evidence="1 2">
    <name type="scientific">Streptomyces nigrescens</name>
    <dbReference type="NCBI Taxonomy" id="1920"/>
    <lineage>
        <taxon>Bacteria</taxon>
        <taxon>Bacillati</taxon>
        <taxon>Actinomycetota</taxon>
        <taxon>Actinomycetes</taxon>
        <taxon>Kitasatosporales</taxon>
        <taxon>Streptomycetaceae</taxon>
        <taxon>Streptomyces</taxon>
    </lineage>
</organism>
<name>A0ABM7ZV47_STRNI</name>
<gene>
    <name evidence="1" type="ORF">HEK616_36750</name>
</gene>
<keyword evidence="2" id="KW-1185">Reference proteome</keyword>
<evidence type="ECO:0000313" key="2">
    <source>
        <dbReference type="Proteomes" id="UP001059597"/>
    </source>
</evidence>
<dbReference type="EMBL" id="AP026073">
    <property type="protein sequence ID" value="BDM70188.1"/>
    <property type="molecule type" value="Genomic_DNA"/>
</dbReference>
<reference evidence="1" key="1">
    <citation type="submission" date="2022-06" db="EMBL/GenBank/DDBJ databases">
        <title>Complete genome sequence of Streptomyces nigrescens HEK616.</title>
        <authorList>
            <person name="Asamizu S."/>
            <person name="Onaka H."/>
        </authorList>
    </citation>
    <scope>NUCLEOTIDE SEQUENCE</scope>
    <source>
        <strain evidence="1">HEK616</strain>
    </source>
</reference>
<dbReference type="Proteomes" id="UP001059597">
    <property type="component" value="Chromosome"/>
</dbReference>
<accession>A0ABM7ZV47</accession>
<dbReference type="RefSeq" id="WP_261953958.1">
    <property type="nucleotide sequence ID" value="NZ_AP026073.1"/>
</dbReference>